<dbReference type="GO" id="GO:0000155">
    <property type="term" value="F:phosphorelay sensor kinase activity"/>
    <property type="evidence" value="ECO:0007669"/>
    <property type="project" value="InterPro"/>
</dbReference>
<dbReference type="InterPro" id="IPR000014">
    <property type="entry name" value="PAS"/>
</dbReference>
<dbReference type="SMART" id="SM00086">
    <property type="entry name" value="PAC"/>
    <property type="match status" value="2"/>
</dbReference>
<dbReference type="SUPFAM" id="SSF47384">
    <property type="entry name" value="Homodimeric domain of signal transducing histidine kinase"/>
    <property type="match status" value="1"/>
</dbReference>
<dbReference type="Pfam" id="PF08447">
    <property type="entry name" value="PAS_3"/>
    <property type="match status" value="1"/>
</dbReference>
<gene>
    <name evidence="17" type="ORF">LPB144_03525</name>
</gene>
<dbReference type="InterPro" id="IPR050351">
    <property type="entry name" value="BphY/WalK/GraS-like"/>
</dbReference>
<evidence type="ECO:0000256" key="5">
    <source>
        <dbReference type="ARBA" id="ARBA00022679"/>
    </source>
</evidence>
<dbReference type="SMART" id="SM00387">
    <property type="entry name" value="HATPase_c"/>
    <property type="match status" value="1"/>
</dbReference>
<evidence type="ECO:0000259" key="15">
    <source>
        <dbReference type="PROSITE" id="PS50112"/>
    </source>
</evidence>
<dbReference type="CDD" id="cd00130">
    <property type="entry name" value="PAS"/>
    <property type="match status" value="2"/>
</dbReference>
<proteinExistence type="predicted"/>
<dbReference type="Gene3D" id="3.30.450.20">
    <property type="entry name" value="PAS domain"/>
    <property type="match status" value="3"/>
</dbReference>
<dbReference type="Pfam" id="PF08448">
    <property type="entry name" value="PAS_4"/>
    <property type="match status" value="1"/>
</dbReference>
<dbReference type="InterPro" id="IPR004358">
    <property type="entry name" value="Sig_transdc_His_kin-like_C"/>
</dbReference>
<dbReference type="GO" id="GO:0000156">
    <property type="term" value="F:phosphorelay response regulator activity"/>
    <property type="evidence" value="ECO:0007669"/>
    <property type="project" value="TreeGrafter"/>
</dbReference>
<organism evidence="17 18">
    <name type="scientific">Christiangramia salexigens</name>
    <dbReference type="NCBI Taxonomy" id="1913577"/>
    <lineage>
        <taxon>Bacteria</taxon>
        <taxon>Pseudomonadati</taxon>
        <taxon>Bacteroidota</taxon>
        <taxon>Flavobacteriia</taxon>
        <taxon>Flavobacteriales</taxon>
        <taxon>Flavobacteriaceae</taxon>
        <taxon>Christiangramia</taxon>
    </lineage>
</organism>
<evidence type="ECO:0000256" key="11">
    <source>
        <dbReference type="ARBA" id="ARBA00023012"/>
    </source>
</evidence>
<feature type="domain" description="PAC" evidence="16">
    <location>
        <begin position="268"/>
        <end position="323"/>
    </location>
</feature>
<dbReference type="PRINTS" id="PR00344">
    <property type="entry name" value="BCTRLSENSOR"/>
</dbReference>
<comment type="catalytic activity">
    <reaction evidence="1">
        <text>ATP + protein L-histidine = ADP + protein N-phospho-L-histidine.</text>
        <dbReference type="EC" id="2.7.13.3"/>
    </reaction>
</comment>
<reference evidence="17 18" key="1">
    <citation type="submission" date="2016-11" db="EMBL/GenBank/DDBJ databases">
        <title>Gramella sp. LPB0144 isolated from marine environment.</title>
        <authorList>
            <person name="Kim E."/>
            <person name="Yi H."/>
        </authorList>
    </citation>
    <scope>NUCLEOTIDE SEQUENCE [LARGE SCALE GENOMIC DNA]</scope>
    <source>
        <strain evidence="17 18">LPB0144</strain>
    </source>
</reference>
<dbReference type="PROSITE" id="PS50112">
    <property type="entry name" value="PAS"/>
    <property type="match status" value="2"/>
</dbReference>
<keyword evidence="4" id="KW-0597">Phosphoprotein</keyword>
<dbReference type="FunFam" id="3.30.565.10:FF:000006">
    <property type="entry name" value="Sensor histidine kinase WalK"/>
    <property type="match status" value="1"/>
</dbReference>
<evidence type="ECO:0000256" key="7">
    <source>
        <dbReference type="ARBA" id="ARBA00022741"/>
    </source>
</evidence>
<keyword evidence="5" id="KW-0808">Transferase</keyword>
<keyword evidence="10" id="KW-1133">Transmembrane helix</keyword>
<evidence type="ECO:0000313" key="18">
    <source>
        <dbReference type="Proteomes" id="UP000182510"/>
    </source>
</evidence>
<evidence type="ECO:0000256" key="12">
    <source>
        <dbReference type="ARBA" id="ARBA00023136"/>
    </source>
</evidence>
<dbReference type="GO" id="GO:0007234">
    <property type="term" value="P:osmosensory signaling via phosphorelay pathway"/>
    <property type="evidence" value="ECO:0007669"/>
    <property type="project" value="TreeGrafter"/>
</dbReference>
<keyword evidence="6" id="KW-0812">Transmembrane</keyword>
<dbReference type="EC" id="2.7.13.3" evidence="3"/>
<evidence type="ECO:0000259" key="16">
    <source>
        <dbReference type="PROSITE" id="PS50113"/>
    </source>
</evidence>
<dbReference type="InterPro" id="IPR035965">
    <property type="entry name" value="PAS-like_dom_sf"/>
</dbReference>
<evidence type="ECO:0000256" key="13">
    <source>
        <dbReference type="SAM" id="Coils"/>
    </source>
</evidence>
<dbReference type="PROSITE" id="PS50109">
    <property type="entry name" value="HIS_KIN"/>
    <property type="match status" value="1"/>
</dbReference>
<dbReference type="InterPro" id="IPR003594">
    <property type="entry name" value="HATPase_dom"/>
</dbReference>
<evidence type="ECO:0000256" key="3">
    <source>
        <dbReference type="ARBA" id="ARBA00012438"/>
    </source>
</evidence>
<dbReference type="InterPro" id="IPR000700">
    <property type="entry name" value="PAS-assoc_C"/>
</dbReference>
<dbReference type="PANTHER" id="PTHR42878">
    <property type="entry name" value="TWO-COMPONENT HISTIDINE KINASE"/>
    <property type="match status" value="1"/>
</dbReference>
<dbReference type="SUPFAM" id="SSF55785">
    <property type="entry name" value="PYP-like sensor domain (PAS domain)"/>
    <property type="match status" value="3"/>
</dbReference>
<keyword evidence="18" id="KW-1185">Reference proteome</keyword>
<dbReference type="Pfam" id="PF02518">
    <property type="entry name" value="HATPase_c"/>
    <property type="match status" value="1"/>
</dbReference>
<dbReference type="Pfam" id="PF00989">
    <property type="entry name" value="PAS"/>
    <property type="match status" value="1"/>
</dbReference>
<dbReference type="InterPro" id="IPR036890">
    <property type="entry name" value="HATPase_C_sf"/>
</dbReference>
<dbReference type="GO" id="GO:0006355">
    <property type="term" value="P:regulation of DNA-templated transcription"/>
    <property type="evidence" value="ECO:0007669"/>
    <property type="project" value="InterPro"/>
</dbReference>
<dbReference type="Gene3D" id="1.10.287.130">
    <property type="match status" value="1"/>
</dbReference>
<keyword evidence="12" id="KW-0472">Membrane</keyword>
<keyword evidence="13" id="KW-0175">Coiled coil</keyword>
<evidence type="ECO:0000256" key="8">
    <source>
        <dbReference type="ARBA" id="ARBA00022777"/>
    </source>
</evidence>
<dbReference type="Proteomes" id="UP000182510">
    <property type="component" value="Chromosome"/>
</dbReference>
<keyword evidence="8" id="KW-0418">Kinase</keyword>
<comment type="subcellular location">
    <subcellularLocation>
        <location evidence="2">Membrane</location>
        <topology evidence="2">Multi-pass membrane protein</topology>
    </subcellularLocation>
</comment>
<evidence type="ECO:0000256" key="6">
    <source>
        <dbReference type="ARBA" id="ARBA00022692"/>
    </source>
</evidence>
<dbReference type="Pfam" id="PF00512">
    <property type="entry name" value="HisKA"/>
    <property type="match status" value="1"/>
</dbReference>
<name>A0A1L3J338_9FLAO</name>
<evidence type="ECO:0000256" key="2">
    <source>
        <dbReference type="ARBA" id="ARBA00004141"/>
    </source>
</evidence>
<dbReference type="STRING" id="1913577.LPB144_03525"/>
<dbReference type="GO" id="GO:0005524">
    <property type="term" value="F:ATP binding"/>
    <property type="evidence" value="ECO:0007669"/>
    <property type="project" value="UniProtKB-KW"/>
</dbReference>
<dbReference type="Gene3D" id="3.30.565.10">
    <property type="entry name" value="Histidine kinase-like ATPase, C-terminal domain"/>
    <property type="match status" value="1"/>
</dbReference>
<dbReference type="EMBL" id="CP018153">
    <property type="protein sequence ID" value="APG59535.1"/>
    <property type="molecule type" value="Genomic_DNA"/>
</dbReference>
<sequence length="676" mass="79176">MFPQKKEFNGTFPPQFIFKKGYFRMHEKDRRIQELEEELLATRKELEKYSDSETINSDSNSNDEHLKKNFSKAIIENIHTPILVLDDELRVRFINKAFFNTFKVNREETAGRKIYDLGNKQWDIDELRDILENVLPKRNILSNFEVFHDFQEIGERCMLLNAREIDLNTREKYILLSIEDITSKKKAENKLKESEHRYREMIHSSPSLIAILRGPEHVVEIANDAIIKTWGKGPNVIGKPLLEVLPEMVDQRMGDLFDKVYQTGKPFYAHERPIIHEQNGKLVKGYFDFTYQPQRDSNGEVTGVAVIANDVTQQAELNNRIKESERKFRTLMNFMPHKINIADADGDSYFYNLSWLEFTERSMDELIRNPWTDWLHPEEKEQIQRTIDQSFKKGRDLEMEMRLRDKSGDYKWHLVRIIPLHDNEGKLINWITSSTEIQKLKEEEKRKGDFLKLVSHELKTPVTSAKGYVQLLQSMIKNSEDLQASNLPLEPYLLRIEDQIERLIRLIFEMLDLSRMEQNELELKKTNFSLNELVGSIIEDLAYSYQDVQIEVDHLCDCQIIADKDRIGQVIINFITNAIKYSNENKEVNVKVYEDDDRVAVSVKDHGIGIAKEDLNRIFKRFYRVAGKNEDTYSGFGIGLYLSNEIIERHNGEIIVNSSVGEGSEFIFTLPLNNYN</sequence>
<evidence type="ECO:0000256" key="9">
    <source>
        <dbReference type="ARBA" id="ARBA00022840"/>
    </source>
</evidence>
<accession>A0A1L3J338</accession>
<dbReference type="PANTHER" id="PTHR42878:SF7">
    <property type="entry name" value="SENSOR HISTIDINE KINASE GLRK"/>
    <property type="match status" value="1"/>
</dbReference>
<dbReference type="GO" id="GO:0016020">
    <property type="term" value="C:membrane"/>
    <property type="evidence" value="ECO:0007669"/>
    <property type="project" value="UniProtKB-SubCell"/>
</dbReference>
<dbReference type="SUPFAM" id="SSF55874">
    <property type="entry name" value="ATPase domain of HSP90 chaperone/DNA topoisomerase II/histidine kinase"/>
    <property type="match status" value="1"/>
</dbReference>
<evidence type="ECO:0000259" key="14">
    <source>
        <dbReference type="PROSITE" id="PS50109"/>
    </source>
</evidence>
<feature type="domain" description="Histidine kinase" evidence="14">
    <location>
        <begin position="453"/>
        <end position="674"/>
    </location>
</feature>
<dbReference type="CDD" id="cd00082">
    <property type="entry name" value="HisKA"/>
    <property type="match status" value="1"/>
</dbReference>
<evidence type="ECO:0000256" key="10">
    <source>
        <dbReference type="ARBA" id="ARBA00022989"/>
    </source>
</evidence>
<evidence type="ECO:0000313" key="17">
    <source>
        <dbReference type="EMBL" id="APG59535.1"/>
    </source>
</evidence>
<feature type="domain" description="PAS" evidence="15">
    <location>
        <begin position="67"/>
        <end position="138"/>
    </location>
</feature>
<dbReference type="InterPro" id="IPR013656">
    <property type="entry name" value="PAS_4"/>
</dbReference>
<dbReference type="InterPro" id="IPR013655">
    <property type="entry name" value="PAS_fold_3"/>
</dbReference>
<dbReference type="InterPro" id="IPR001610">
    <property type="entry name" value="PAC"/>
</dbReference>
<evidence type="ECO:0000256" key="4">
    <source>
        <dbReference type="ARBA" id="ARBA00022553"/>
    </source>
</evidence>
<dbReference type="KEGG" id="grl:LPB144_03525"/>
<dbReference type="PROSITE" id="PS50113">
    <property type="entry name" value="PAC"/>
    <property type="match status" value="2"/>
</dbReference>
<dbReference type="InterPro" id="IPR036097">
    <property type="entry name" value="HisK_dim/P_sf"/>
</dbReference>
<dbReference type="InterPro" id="IPR005467">
    <property type="entry name" value="His_kinase_dom"/>
</dbReference>
<feature type="domain" description="PAS" evidence="15">
    <location>
        <begin position="324"/>
        <end position="394"/>
    </location>
</feature>
<dbReference type="InterPro" id="IPR003661">
    <property type="entry name" value="HisK_dim/P_dom"/>
</dbReference>
<keyword evidence="9" id="KW-0067">ATP-binding</keyword>
<dbReference type="GO" id="GO:0030295">
    <property type="term" value="F:protein kinase activator activity"/>
    <property type="evidence" value="ECO:0007669"/>
    <property type="project" value="TreeGrafter"/>
</dbReference>
<keyword evidence="7" id="KW-0547">Nucleotide-binding</keyword>
<evidence type="ECO:0000256" key="1">
    <source>
        <dbReference type="ARBA" id="ARBA00000085"/>
    </source>
</evidence>
<dbReference type="SMART" id="SM00091">
    <property type="entry name" value="PAS"/>
    <property type="match status" value="3"/>
</dbReference>
<keyword evidence="11" id="KW-0902">Two-component regulatory system</keyword>
<protein>
    <recommendedName>
        <fullName evidence="3">histidine kinase</fullName>
        <ecNumber evidence="3">2.7.13.3</ecNumber>
    </recommendedName>
</protein>
<dbReference type="AlphaFoldDB" id="A0A1L3J338"/>
<dbReference type="InterPro" id="IPR013767">
    <property type="entry name" value="PAS_fold"/>
</dbReference>
<feature type="domain" description="PAC" evidence="16">
    <location>
        <begin position="397"/>
        <end position="449"/>
    </location>
</feature>
<dbReference type="NCBIfam" id="TIGR00229">
    <property type="entry name" value="sensory_box"/>
    <property type="match status" value="3"/>
</dbReference>
<dbReference type="SMART" id="SM00388">
    <property type="entry name" value="HisKA"/>
    <property type="match status" value="1"/>
</dbReference>
<feature type="coiled-coil region" evidence="13">
    <location>
        <begin position="25"/>
        <end position="52"/>
    </location>
</feature>